<dbReference type="RefSeq" id="WP_386096980.1">
    <property type="nucleotide sequence ID" value="NZ_JBHSAT010000004.1"/>
</dbReference>
<reference evidence="2" key="1">
    <citation type="journal article" date="2019" name="Int. J. Syst. Evol. Microbiol.">
        <title>The Global Catalogue of Microorganisms (GCM) 10K type strain sequencing project: providing services to taxonomists for standard genome sequencing and annotation.</title>
        <authorList>
            <consortium name="The Broad Institute Genomics Platform"/>
            <consortium name="The Broad Institute Genome Sequencing Center for Infectious Disease"/>
            <person name="Wu L."/>
            <person name="Ma J."/>
        </authorList>
    </citation>
    <scope>NUCLEOTIDE SEQUENCE [LARGE SCALE GENOMIC DNA]</scope>
    <source>
        <strain evidence="2">CECT 8979</strain>
    </source>
</reference>
<protein>
    <recommendedName>
        <fullName evidence="3">Restriction endonuclease</fullName>
    </recommendedName>
</protein>
<gene>
    <name evidence="1" type="ORF">ACFOSX_03285</name>
</gene>
<comment type="caution">
    <text evidence="1">The sequence shown here is derived from an EMBL/GenBank/DDBJ whole genome shotgun (WGS) entry which is preliminary data.</text>
</comment>
<name>A0ABV8AEW6_9FLAO</name>
<proteinExistence type="predicted"/>
<dbReference type="Proteomes" id="UP001595812">
    <property type="component" value="Unassembled WGS sequence"/>
</dbReference>
<dbReference type="EMBL" id="JBHSAT010000004">
    <property type="protein sequence ID" value="MFC3876244.1"/>
    <property type="molecule type" value="Genomic_DNA"/>
</dbReference>
<evidence type="ECO:0008006" key="3">
    <source>
        <dbReference type="Google" id="ProtNLM"/>
    </source>
</evidence>
<organism evidence="1 2">
    <name type="scientific">Winogradskyella maritima</name>
    <dbReference type="NCBI Taxonomy" id="1517766"/>
    <lineage>
        <taxon>Bacteria</taxon>
        <taxon>Pseudomonadati</taxon>
        <taxon>Bacteroidota</taxon>
        <taxon>Flavobacteriia</taxon>
        <taxon>Flavobacteriales</taxon>
        <taxon>Flavobacteriaceae</taxon>
        <taxon>Winogradskyella</taxon>
    </lineage>
</organism>
<accession>A0ABV8AEW6</accession>
<evidence type="ECO:0000313" key="2">
    <source>
        <dbReference type="Proteomes" id="UP001595812"/>
    </source>
</evidence>
<evidence type="ECO:0000313" key="1">
    <source>
        <dbReference type="EMBL" id="MFC3876244.1"/>
    </source>
</evidence>
<sequence>MKPLTYKAPNTYVINSKRAFLGNGILKASSIKNAFEFAYEMTFGKGHHRDYRSGGQSKRRQGELFSNVFQGKLAEEALYHFLIPQGVTISEIDYRVMGKSAWDDSDFVVNNKYINVKSAAFFSNLLLLEEKDWNKEGQYIPNLENGSKAQYDIFVLIRLKPDIKGLLRREKLMFSGRIEKEKLKHFVNAEMWHYDIPGFMTHSDFVNNVIAKNQSLPQNAMLNGKIKMDASNYYVQCGELRKLEELYKFL</sequence>
<keyword evidence="2" id="KW-1185">Reference proteome</keyword>